<dbReference type="AlphaFoldDB" id="A0A975JEM6"/>
<dbReference type="NCBIfam" id="NF005478">
    <property type="entry name" value="PRK07079.1"/>
    <property type="match status" value="1"/>
</dbReference>
<dbReference type="GO" id="GO:0006508">
    <property type="term" value="P:proteolysis"/>
    <property type="evidence" value="ECO:0007669"/>
    <property type="project" value="UniProtKB-KW"/>
</dbReference>
<evidence type="ECO:0000313" key="5">
    <source>
        <dbReference type="EMBL" id="QUJ77048.1"/>
    </source>
</evidence>
<dbReference type="InterPro" id="IPR002933">
    <property type="entry name" value="Peptidase_M20"/>
</dbReference>
<dbReference type="SUPFAM" id="SSF53187">
    <property type="entry name" value="Zn-dependent exopeptidases"/>
    <property type="match status" value="1"/>
</dbReference>
<dbReference type="PROSITE" id="PS00759">
    <property type="entry name" value="ARGE_DAPE_CPG2_2"/>
    <property type="match status" value="1"/>
</dbReference>
<evidence type="ECO:0000256" key="2">
    <source>
        <dbReference type="ARBA" id="ARBA00022723"/>
    </source>
</evidence>
<dbReference type="KEGG" id="sual:KDD17_03155"/>
<keyword evidence="6" id="KW-1185">Reference proteome</keyword>
<name>A0A975JEM6_9RHOB</name>
<dbReference type="Gene3D" id="3.40.630.10">
    <property type="entry name" value="Zn peptidases"/>
    <property type="match status" value="1"/>
</dbReference>
<dbReference type="GO" id="GO:0008233">
    <property type="term" value="F:peptidase activity"/>
    <property type="evidence" value="ECO:0007669"/>
    <property type="project" value="UniProtKB-KW"/>
</dbReference>
<keyword evidence="1" id="KW-0645">Protease</keyword>
<dbReference type="PANTHER" id="PTHR43270:SF12">
    <property type="entry name" value="SUCCINYL-DIAMINOPIMELATE DESUCCINYLASE"/>
    <property type="match status" value="1"/>
</dbReference>
<dbReference type="InterPro" id="IPR051458">
    <property type="entry name" value="Cyt/Met_Dipeptidase"/>
</dbReference>
<gene>
    <name evidence="5" type="ORF">KDD17_03155</name>
</gene>
<dbReference type="Proteomes" id="UP000683291">
    <property type="component" value="Chromosome 1"/>
</dbReference>
<organism evidence="5 6">
    <name type="scientific">Sulfitobacter albidus</name>
    <dbReference type="NCBI Taxonomy" id="2829501"/>
    <lineage>
        <taxon>Bacteria</taxon>
        <taxon>Pseudomonadati</taxon>
        <taxon>Pseudomonadota</taxon>
        <taxon>Alphaproteobacteria</taxon>
        <taxon>Rhodobacterales</taxon>
        <taxon>Roseobacteraceae</taxon>
        <taxon>Sulfitobacter</taxon>
    </lineage>
</organism>
<dbReference type="InterPro" id="IPR011650">
    <property type="entry name" value="Peptidase_M20_dimer"/>
</dbReference>
<evidence type="ECO:0000256" key="3">
    <source>
        <dbReference type="ARBA" id="ARBA00022801"/>
    </source>
</evidence>
<dbReference type="EMBL" id="CP073581">
    <property type="protein sequence ID" value="QUJ77048.1"/>
    <property type="molecule type" value="Genomic_DNA"/>
</dbReference>
<proteinExistence type="predicted"/>
<dbReference type="Pfam" id="PF01546">
    <property type="entry name" value="Peptidase_M20"/>
    <property type="match status" value="1"/>
</dbReference>
<reference evidence="5" key="1">
    <citation type="submission" date="2021-04" db="EMBL/GenBank/DDBJ databases">
        <title>Complete genome sequence for Sulfitobacter sp. strain JK7-1.</title>
        <authorList>
            <person name="Park S.-J."/>
        </authorList>
    </citation>
    <scope>NUCLEOTIDE SEQUENCE</scope>
    <source>
        <strain evidence="5">JK7-1</strain>
    </source>
</reference>
<protein>
    <submittedName>
        <fullName evidence="5">M20 family metallopeptidase</fullName>
    </submittedName>
</protein>
<dbReference type="Pfam" id="PF07687">
    <property type="entry name" value="M20_dimer"/>
    <property type="match status" value="1"/>
</dbReference>
<dbReference type="PROSITE" id="PS00758">
    <property type="entry name" value="ARGE_DAPE_CPG2_1"/>
    <property type="match status" value="1"/>
</dbReference>
<accession>A0A975JEM6</accession>
<dbReference type="InterPro" id="IPR001261">
    <property type="entry name" value="ArgE/DapE_CS"/>
</dbReference>
<keyword evidence="2" id="KW-0479">Metal-binding</keyword>
<evidence type="ECO:0000313" key="6">
    <source>
        <dbReference type="Proteomes" id="UP000683291"/>
    </source>
</evidence>
<dbReference type="RefSeq" id="WP_212705243.1">
    <property type="nucleotide sequence ID" value="NZ_CP073581.1"/>
</dbReference>
<evidence type="ECO:0000259" key="4">
    <source>
        <dbReference type="Pfam" id="PF07687"/>
    </source>
</evidence>
<evidence type="ECO:0000256" key="1">
    <source>
        <dbReference type="ARBA" id="ARBA00022670"/>
    </source>
</evidence>
<keyword evidence="3" id="KW-0378">Hydrolase</keyword>
<feature type="domain" description="Peptidase M20 dimerisation" evidence="4">
    <location>
        <begin position="198"/>
        <end position="342"/>
    </location>
</feature>
<dbReference type="Gene3D" id="3.30.70.360">
    <property type="match status" value="1"/>
</dbReference>
<sequence>MTDRFTARAAIAAYAADAFGAELAALVAHPTDSTGTDPRADPVGYLTDGLQPRLARMGCDVRVYPGAAPVMIAARIEDPSRPTVLIYGHGDTVPAMHGRWTDGRDPLTLTAEGDRLYGRGTADNKGQHLINIAALEAVIATRGRLGFNVKLLIEMNEETGSTGLEAFADAHRDALAADVLIASDGPRAAPDVPCVFLGARGALNFELRVDLRTGAHHSGNWGGLLADPAMILAHALACITDARGQIAIPAWRPNSLTDDVRAALAALPDPEAEDWGEATLTRNERVYGWNSFAVLAMKAGTPEAPVNAIAGHAHAQCQLRFVVGTDADAILPALRAHLDAHGFQAVQITQADGVSFPATRQPLDHPWVARVCRSIEESTGMAPHVLPNLAGSLPNHVFTDTLGLPTVWIPHSYKGCNQHAPDEHALRSISHQALDLMTALWWDIGADA</sequence>
<dbReference type="PANTHER" id="PTHR43270">
    <property type="entry name" value="BETA-ALA-HIS DIPEPTIDASE"/>
    <property type="match status" value="1"/>
</dbReference>
<dbReference type="GO" id="GO:0046872">
    <property type="term" value="F:metal ion binding"/>
    <property type="evidence" value="ECO:0007669"/>
    <property type="project" value="UniProtKB-KW"/>
</dbReference>